<dbReference type="Pfam" id="PF00288">
    <property type="entry name" value="GHMP_kinases_N"/>
    <property type="match status" value="1"/>
</dbReference>
<keyword evidence="1" id="KW-0808">Transferase</keyword>
<dbReference type="AlphaFoldDB" id="A0A0T9PR59"/>
<comment type="similarity">
    <text evidence="5">Belongs to the GHMP kinase family.</text>
</comment>
<evidence type="ECO:0000313" key="9">
    <source>
        <dbReference type="Proteomes" id="UP000038204"/>
    </source>
</evidence>
<dbReference type="PANTHER" id="PTHR32463:SF0">
    <property type="entry name" value="L-FUCOSE KINASE"/>
    <property type="match status" value="1"/>
</dbReference>
<evidence type="ECO:0000259" key="7">
    <source>
        <dbReference type="Pfam" id="PF08544"/>
    </source>
</evidence>
<dbReference type="InterPro" id="IPR036554">
    <property type="entry name" value="GHMP_kinase_C_sf"/>
</dbReference>
<dbReference type="Pfam" id="PF08544">
    <property type="entry name" value="GHMP_kinases_C"/>
    <property type="match status" value="1"/>
</dbReference>
<dbReference type="PIRSF" id="PIRSF036406">
    <property type="entry name" value="Hept_kin"/>
    <property type="match status" value="1"/>
</dbReference>
<dbReference type="Proteomes" id="UP000038204">
    <property type="component" value="Unassembled WGS sequence"/>
</dbReference>
<protein>
    <submittedName>
        <fullName evidence="8">GHMP kinase</fullName>
    </submittedName>
</protein>
<evidence type="ECO:0000313" key="8">
    <source>
        <dbReference type="EMBL" id="CNH77981.1"/>
    </source>
</evidence>
<dbReference type="InterPro" id="IPR014606">
    <property type="entry name" value="Heptose_7-P_kinase"/>
</dbReference>
<dbReference type="Gene3D" id="3.30.230.120">
    <property type="match status" value="1"/>
</dbReference>
<evidence type="ECO:0000256" key="1">
    <source>
        <dbReference type="ARBA" id="ARBA00022679"/>
    </source>
</evidence>
<dbReference type="PANTHER" id="PTHR32463">
    <property type="entry name" value="L-FUCOSE KINASE"/>
    <property type="match status" value="1"/>
</dbReference>
<dbReference type="GO" id="GO:0042352">
    <property type="term" value="P:GDP-L-fucose salvage"/>
    <property type="evidence" value="ECO:0007669"/>
    <property type="project" value="TreeGrafter"/>
</dbReference>
<dbReference type="GO" id="GO:0005524">
    <property type="term" value="F:ATP binding"/>
    <property type="evidence" value="ECO:0007669"/>
    <property type="project" value="UniProtKB-KW"/>
</dbReference>
<reference evidence="8 9" key="1">
    <citation type="submission" date="2015-03" db="EMBL/GenBank/DDBJ databases">
        <authorList>
            <person name="Murphy D."/>
        </authorList>
    </citation>
    <scope>NUCLEOTIDE SEQUENCE [LARGE SCALE GENOMIC DNA]</scope>
    <source>
        <strain evidence="8 9">Y233</strain>
    </source>
</reference>
<dbReference type="InterPro" id="IPR013750">
    <property type="entry name" value="GHMP_kinase_C_dom"/>
</dbReference>
<dbReference type="RefSeq" id="WP_012413524.1">
    <property type="nucleotide sequence ID" value="NZ_CPZI01000017.1"/>
</dbReference>
<feature type="domain" description="GHMP kinase C-terminal" evidence="7">
    <location>
        <begin position="245"/>
        <end position="324"/>
    </location>
</feature>
<dbReference type="InterPro" id="IPR006204">
    <property type="entry name" value="GHMP_kinase_N_dom"/>
</dbReference>
<dbReference type="PRINTS" id="PR00960">
    <property type="entry name" value="LMBPPROTEIN"/>
</dbReference>
<dbReference type="SUPFAM" id="SSF54211">
    <property type="entry name" value="Ribosomal protein S5 domain 2-like"/>
    <property type="match status" value="1"/>
</dbReference>
<dbReference type="InterPro" id="IPR001174">
    <property type="entry name" value="HddA/FKP"/>
</dbReference>
<keyword evidence="3 8" id="KW-0418">Kinase</keyword>
<dbReference type="EMBL" id="CQBK01000009">
    <property type="protein sequence ID" value="CNH77981.1"/>
    <property type="molecule type" value="Genomic_DNA"/>
</dbReference>
<feature type="domain" description="GHMP kinase N-terminal" evidence="6">
    <location>
        <begin position="87"/>
        <end position="169"/>
    </location>
</feature>
<name>A0A0T9PR59_9GAMM</name>
<dbReference type="InterPro" id="IPR052203">
    <property type="entry name" value="GHMP_Kinase-Related"/>
</dbReference>
<evidence type="ECO:0000256" key="4">
    <source>
        <dbReference type="ARBA" id="ARBA00022840"/>
    </source>
</evidence>
<dbReference type="InterPro" id="IPR020568">
    <property type="entry name" value="Ribosomal_Su5_D2-typ_SF"/>
</dbReference>
<dbReference type="SUPFAM" id="SSF55060">
    <property type="entry name" value="GHMP Kinase, C-terminal domain"/>
    <property type="match status" value="1"/>
</dbReference>
<evidence type="ECO:0000256" key="5">
    <source>
        <dbReference type="ARBA" id="ARBA00038121"/>
    </source>
</evidence>
<dbReference type="GO" id="GO:0050201">
    <property type="term" value="F:fucokinase activity"/>
    <property type="evidence" value="ECO:0007669"/>
    <property type="project" value="TreeGrafter"/>
</dbReference>
<organism evidence="8 9">
    <name type="scientific">Yersinia similis</name>
    <dbReference type="NCBI Taxonomy" id="367190"/>
    <lineage>
        <taxon>Bacteria</taxon>
        <taxon>Pseudomonadati</taxon>
        <taxon>Pseudomonadota</taxon>
        <taxon>Gammaproteobacteria</taxon>
        <taxon>Enterobacterales</taxon>
        <taxon>Yersiniaceae</taxon>
        <taxon>Yersinia</taxon>
    </lineage>
</organism>
<evidence type="ECO:0000256" key="2">
    <source>
        <dbReference type="ARBA" id="ARBA00022741"/>
    </source>
</evidence>
<proteinExistence type="inferred from homology"/>
<keyword evidence="4" id="KW-0067">ATP-binding</keyword>
<dbReference type="GeneID" id="49786932"/>
<evidence type="ECO:0000259" key="6">
    <source>
        <dbReference type="Pfam" id="PF00288"/>
    </source>
</evidence>
<keyword evidence="2" id="KW-0547">Nucleotide-binding</keyword>
<gene>
    <name evidence="8" type="ORF">ERS008667_01497</name>
</gene>
<accession>A0A0T9PR59</accession>
<sequence length="342" mass="38239">MKIRSKAPLRLGIAGGGTDVSPYSDTFGGCVLNATINMYAYAYIDDELDENKVIFEAADLGLREEINLDKEINIEGQLKLHRAVYLRVMKDYFGGELKPIRIITHSDAPAGSGLGSSSTVVVSMLEGLRQMYSLPLGEYDLAQLAFKIERVDCGLSGGKQDQYAATFGGFNFMEFYKCNRVIVNPLRIRRYIINELESSLILYFTGASRDSAKIINEQIKSLEEKKGSKLEAMHRVKESAYKIKEYLLKSDIDAMSSTFLDAWRSKKETSSSITNPMIEEIEMEIFNIGAKSMKVSGAGGGGFMMIFVEPEKKHIVENKLKAFGGEVYKFQFVEEGAYSWTI</sequence>
<evidence type="ECO:0000256" key="3">
    <source>
        <dbReference type="ARBA" id="ARBA00022777"/>
    </source>
</evidence>